<evidence type="ECO:0000313" key="2">
    <source>
        <dbReference type="EMBL" id="NVN12220.1"/>
    </source>
</evidence>
<dbReference type="EMBL" id="JABXXP010000370">
    <property type="protein sequence ID" value="NVN12220.1"/>
    <property type="molecule type" value="Genomic_DNA"/>
</dbReference>
<evidence type="ECO:0000313" key="3">
    <source>
        <dbReference type="Proteomes" id="UP000534870"/>
    </source>
</evidence>
<dbReference type="Proteomes" id="UP000534870">
    <property type="component" value="Unassembled WGS sequence"/>
</dbReference>
<keyword evidence="1" id="KW-0472">Membrane</keyword>
<comment type="caution">
    <text evidence="2">The sequence shown here is derived from an EMBL/GenBank/DDBJ whole genome shotgun (WGS) entry which is preliminary data.</text>
</comment>
<accession>A0A7Y7M5S5</accession>
<protein>
    <submittedName>
        <fullName evidence="2">Uncharacterized protein</fullName>
    </submittedName>
</protein>
<dbReference type="AlphaFoldDB" id="A0A7Y7M5S5"/>
<gene>
    <name evidence="2" type="ORF">HUK84_14005</name>
</gene>
<keyword evidence="1" id="KW-0812">Transmembrane</keyword>
<reference evidence="2 3" key="1">
    <citation type="submission" date="2020-06" db="EMBL/GenBank/DDBJ databases">
        <title>Description of novel acetic acid bacteria.</title>
        <authorList>
            <person name="Sombolestani A."/>
        </authorList>
    </citation>
    <scope>NUCLEOTIDE SEQUENCE [LARGE SCALE GENOMIC DNA]</scope>
    <source>
        <strain evidence="2 3">LMG 31431</strain>
    </source>
</reference>
<organism evidence="2 3">
    <name type="scientific">Nguyenibacter vanlangensis</name>
    <dbReference type="NCBI Taxonomy" id="1216886"/>
    <lineage>
        <taxon>Bacteria</taxon>
        <taxon>Pseudomonadati</taxon>
        <taxon>Pseudomonadota</taxon>
        <taxon>Alphaproteobacteria</taxon>
        <taxon>Acetobacterales</taxon>
        <taxon>Acetobacteraceae</taxon>
        <taxon>Nguyenibacter</taxon>
    </lineage>
</organism>
<keyword evidence="1" id="KW-1133">Transmembrane helix</keyword>
<proteinExistence type="predicted"/>
<sequence>MMSEAAMPGHRPRHRQDFDLLYWVVAFSTAVAWVVLYALCVAILYHVF</sequence>
<feature type="transmembrane region" description="Helical" evidence="1">
    <location>
        <begin position="20"/>
        <end position="45"/>
    </location>
</feature>
<evidence type="ECO:0000256" key="1">
    <source>
        <dbReference type="SAM" id="Phobius"/>
    </source>
</evidence>
<name>A0A7Y7M5S5_9PROT</name>